<evidence type="ECO:0000259" key="9">
    <source>
        <dbReference type="PROSITE" id="PS50157"/>
    </source>
</evidence>
<dbReference type="GO" id="GO:0008270">
    <property type="term" value="F:zinc ion binding"/>
    <property type="evidence" value="ECO:0007669"/>
    <property type="project" value="UniProtKB-UniRule"/>
</dbReference>
<keyword evidence="12" id="KW-1185">Reference proteome</keyword>
<feature type="binding site" evidence="8">
    <location>
        <position position="65"/>
    </location>
    <ligand>
        <name>Zn(2+)</name>
        <dbReference type="ChEBI" id="CHEBI:29105"/>
    </ligand>
</feature>
<evidence type="ECO:0000256" key="4">
    <source>
        <dbReference type="ARBA" id="ARBA00022771"/>
    </source>
</evidence>
<evidence type="ECO:0000313" key="11">
    <source>
        <dbReference type="EMBL" id="KAG5677737.1"/>
    </source>
</evidence>
<dbReference type="Pfam" id="PF00096">
    <property type="entry name" value="zf-C2H2"/>
    <property type="match status" value="1"/>
</dbReference>
<feature type="binding site" evidence="8">
    <location>
        <position position="21"/>
    </location>
    <ligand>
        <name>Zn(2+)</name>
        <dbReference type="ChEBI" id="CHEBI:29105"/>
    </ligand>
</feature>
<feature type="domain" description="C2H2-type" evidence="9">
    <location>
        <begin position="377"/>
        <end position="404"/>
    </location>
</feature>
<feature type="binding site" evidence="8">
    <location>
        <position position="68"/>
    </location>
    <ligand>
        <name>Zn(2+)</name>
        <dbReference type="ChEBI" id="CHEBI:29105"/>
    </ligand>
</feature>
<dbReference type="Pfam" id="PF07776">
    <property type="entry name" value="zf-AD"/>
    <property type="match status" value="1"/>
</dbReference>
<dbReference type="SMART" id="SM00868">
    <property type="entry name" value="zf-AD"/>
    <property type="match status" value="1"/>
</dbReference>
<evidence type="ECO:0000256" key="8">
    <source>
        <dbReference type="PROSITE-ProRule" id="PRU01263"/>
    </source>
</evidence>
<keyword evidence="6" id="KW-0539">Nucleus</keyword>
<gene>
    <name evidence="11" type="ORF">PVAND_007468</name>
</gene>
<sequence length="440" mass="52114">METSTDTLFDNSDLKKLCRMCLKNEKILKSMFYCTVGDFSYAKVYEQCTGYNISKEYNSTCTSICSQCENDLLFVFEFKQKMQENEEKLEQLLLLKRQKDHNQNSEVNRNQFLDIDDHFLDYQIESLDELEKSFSECKFKSIINDVKCITCLNNCETEKAINSLNSHDSYSILCECGTLLNSRSNFLIHYNKIHSDKKSSDEQNIRLHCNNNNLKTINKNHHNDDDYEKYQSIWRCLTCNLKFIRETSLQRHLSTAHQEDEYMNEYVVEKIDVSTDIDTEIYKKKSKKPITCPICGVQFKHRSTKSSHMARNHGTKKAFECNICNYSTLKRDRYQAHIDKHANPDKTFECSICYQKFNSLNTMNLHRAKHSSNSPTFLCSHCKKIFLDKRNYEVHLRLHTRENLFYCEICNRGFNRKEHLKNHYLKRKNNCDKYPTSVQT</sequence>
<reference evidence="11" key="1">
    <citation type="submission" date="2021-03" db="EMBL/GenBank/DDBJ databases">
        <title>Chromosome level genome of the anhydrobiotic midge Polypedilum vanderplanki.</title>
        <authorList>
            <person name="Yoshida Y."/>
            <person name="Kikawada T."/>
            <person name="Gusev O."/>
        </authorList>
    </citation>
    <scope>NUCLEOTIDE SEQUENCE</scope>
    <source>
        <strain evidence="11">NIAS01</strain>
        <tissue evidence="11">Whole body or cell culture</tissue>
    </source>
</reference>
<dbReference type="AlphaFoldDB" id="A0A9J6C6M0"/>
<evidence type="ECO:0000256" key="2">
    <source>
        <dbReference type="ARBA" id="ARBA00022723"/>
    </source>
</evidence>
<dbReference type="Pfam" id="PF12874">
    <property type="entry name" value="zf-met"/>
    <property type="match status" value="2"/>
</dbReference>
<evidence type="ECO:0000256" key="1">
    <source>
        <dbReference type="ARBA" id="ARBA00004123"/>
    </source>
</evidence>
<feature type="domain" description="C2H2-type" evidence="9">
    <location>
        <begin position="348"/>
        <end position="375"/>
    </location>
</feature>
<dbReference type="EMBL" id="JADBJN010000002">
    <property type="protein sequence ID" value="KAG5677737.1"/>
    <property type="molecule type" value="Genomic_DNA"/>
</dbReference>
<evidence type="ECO:0000313" key="12">
    <source>
        <dbReference type="Proteomes" id="UP001107558"/>
    </source>
</evidence>
<dbReference type="PANTHER" id="PTHR24394:SF29">
    <property type="entry name" value="MYONEURIN"/>
    <property type="match status" value="1"/>
</dbReference>
<evidence type="ECO:0000256" key="3">
    <source>
        <dbReference type="ARBA" id="ARBA00022737"/>
    </source>
</evidence>
<keyword evidence="2 8" id="KW-0479">Metal-binding</keyword>
<dbReference type="PANTHER" id="PTHR24394">
    <property type="entry name" value="ZINC FINGER PROTEIN"/>
    <property type="match status" value="1"/>
</dbReference>
<dbReference type="Gene3D" id="3.30.160.60">
    <property type="entry name" value="Classic Zinc Finger"/>
    <property type="match status" value="3"/>
</dbReference>
<keyword evidence="5 8" id="KW-0862">Zinc</keyword>
<organism evidence="11 12">
    <name type="scientific">Polypedilum vanderplanki</name>
    <name type="common">Sleeping chironomid midge</name>
    <dbReference type="NCBI Taxonomy" id="319348"/>
    <lineage>
        <taxon>Eukaryota</taxon>
        <taxon>Metazoa</taxon>
        <taxon>Ecdysozoa</taxon>
        <taxon>Arthropoda</taxon>
        <taxon>Hexapoda</taxon>
        <taxon>Insecta</taxon>
        <taxon>Pterygota</taxon>
        <taxon>Neoptera</taxon>
        <taxon>Endopterygota</taxon>
        <taxon>Diptera</taxon>
        <taxon>Nematocera</taxon>
        <taxon>Chironomoidea</taxon>
        <taxon>Chironomidae</taxon>
        <taxon>Chironominae</taxon>
        <taxon>Polypedilum</taxon>
        <taxon>Polypedilum</taxon>
    </lineage>
</organism>
<name>A0A9J6C6M0_POLVA</name>
<evidence type="ECO:0000256" key="7">
    <source>
        <dbReference type="PROSITE-ProRule" id="PRU00042"/>
    </source>
</evidence>
<dbReference type="PROSITE" id="PS00028">
    <property type="entry name" value="ZINC_FINGER_C2H2_1"/>
    <property type="match status" value="4"/>
</dbReference>
<dbReference type="SUPFAM" id="SSF57667">
    <property type="entry name" value="beta-beta-alpha zinc fingers"/>
    <property type="match status" value="2"/>
</dbReference>
<feature type="domain" description="C2H2-type" evidence="9">
    <location>
        <begin position="234"/>
        <end position="262"/>
    </location>
</feature>
<dbReference type="PROSITE" id="PS51915">
    <property type="entry name" value="ZAD"/>
    <property type="match status" value="1"/>
</dbReference>
<evidence type="ECO:0000256" key="5">
    <source>
        <dbReference type="ARBA" id="ARBA00022833"/>
    </source>
</evidence>
<proteinExistence type="predicted"/>
<evidence type="ECO:0000256" key="6">
    <source>
        <dbReference type="ARBA" id="ARBA00023242"/>
    </source>
</evidence>
<keyword evidence="4 7" id="KW-0863">Zinc-finger</keyword>
<accession>A0A9J6C6M0</accession>
<dbReference type="OrthoDB" id="7437528at2759"/>
<protein>
    <recommendedName>
        <fullName evidence="13">Zinc finger protein</fullName>
    </recommendedName>
</protein>
<feature type="domain" description="C2H2-type" evidence="9">
    <location>
        <begin position="405"/>
        <end position="435"/>
    </location>
</feature>
<feature type="domain" description="C2H2-type" evidence="9">
    <location>
        <begin position="290"/>
        <end position="318"/>
    </location>
</feature>
<dbReference type="InterPro" id="IPR012934">
    <property type="entry name" value="Znf_AD"/>
</dbReference>
<dbReference type="GO" id="GO:0000981">
    <property type="term" value="F:DNA-binding transcription factor activity, RNA polymerase II-specific"/>
    <property type="evidence" value="ECO:0007669"/>
    <property type="project" value="TreeGrafter"/>
</dbReference>
<feature type="binding site" evidence="8">
    <location>
        <position position="18"/>
    </location>
    <ligand>
        <name>Zn(2+)</name>
        <dbReference type="ChEBI" id="CHEBI:29105"/>
    </ligand>
</feature>
<evidence type="ECO:0000259" key="10">
    <source>
        <dbReference type="PROSITE" id="PS51915"/>
    </source>
</evidence>
<comment type="caution">
    <text evidence="11">The sequence shown here is derived from an EMBL/GenBank/DDBJ whole genome shotgun (WGS) entry which is preliminary data.</text>
</comment>
<dbReference type="PROSITE" id="PS50157">
    <property type="entry name" value="ZINC_FINGER_C2H2_2"/>
    <property type="match status" value="5"/>
</dbReference>
<dbReference type="InterPro" id="IPR013087">
    <property type="entry name" value="Znf_C2H2_type"/>
</dbReference>
<feature type="domain" description="ZAD" evidence="10">
    <location>
        <begin position="16"/>
        <end position="92"/>
    </location>
</feature>
<dbReference type="Proteomes" id="UP001107558">
    <property type="component" value="Chromosome 2"/>
</dbReference>
<evidence type="ECO:0008006" key="13">
    <source>
        <dbReference type="Google" id="ProtNLM"/>
    </source>
</evidence>
<dbReference type="InterPro" id="IPR036236">
    <property type="entry name" value="Znf_C2H2_sf"/>
</dbReference>
<dbReference type="SMART" id="SM00355">
    <property type="entry name" value="ZnF_C2H2"/>
    <property type="match status" value="6"/>
</dbReference>
<comment type="subcellular location">
    <subcellularLocation>
        <location evidence="1">Nucleus</location>
    </subcellularLocation>
</comment>
<dbReference type="GO" id="GO:0005634">
    <property type="term" value="C:nucleus"/>
    <property type="evidence" value="ECO:0007669"/>
    <property type="project" value="UniProtKB-SubCell"/>
</dbReference>
<keyword evidence="3" id="KW-0677">Repeat</keyword>